<dbReference type="PANTHER" id="PTHR31758:SF2">
    <property type="entry name" value="BTB_POZ DOMAIN-CONTAINING PROTEIN YLR108C"/>
    <property type="match status" value="1"/>
</dbReference>
<dbReference type="InterPro" id="IPR003131">
    <property type="entry name" value="T1-type_BTB"/>
</dbReference>
<accession>A0A1B7P9K5</accession>
<dbReference type="Pfam" id="PF02214">
    <property type="entry name" value="BTB_2"/>
    <property type="match status" value="1"/>
</dbReference>
<evidence type="ECO:0000259" key="2">
    <source>
        <dbReference type="Pfam" id="PF02214"/>
    </source>
</evidence>
<dbReference type="STRING" id="1658172.A0A1B7P9K5"/>
<evidence type="ECO:0000256" key="1">
    <source>
        <dbReference type="SAM" id="MobiDB-lite"/>
    </source>
</evidence>
<feature type="domain" description="Potassium channel tetramerisation-type BTB" evidence="2">
    <location>
        <begin position="322"/>
        <end position="411"/>
    </location>
</feature>
<feature type="compositionally biased region" description="Polar residues" evidence="1">
    <location>
        <begin position="227"/>
        <end position="243"/>
    </location>
</feature>
<dbReference type="SUPFAM" id="SSF54695">
    <property type="entry name" value="POZ domain"/>
    <property type="match status" value="2"/>
</dbReference>
<reference evidence="3 4" key="1">
    <citation type="submission" date="2015-07" db="EMBL/GenBank/DDBJ databases">
        <title>Emmonsia species relationships and genome sequence.</title>
        <authorList>
            <person name="Cuomo C.A."/>
            <person name="Schwartz I.S."/>
            <person name="Kenyon C."/>
            <person name="de Hoog G.S."/>
            <person name="Govender N.P."/>
            <person name="Botha A."/>
            <person name="Moreno L."/>
            <person name="de Vries M."/>
            <person name="Munoz J.F."/>
            <person name="Stielow J.B."/>
        </authorList>
    </citation>
    <scope>NUCLEOTIDE SEQUENCE [LARGE SCALE GENOMIC DNA]</scope>
    <source>
        <strain evidence="3 4">CBS 136260</strain>
    </source>
</reference>
<evidence type="ECO:0000313" key="4">
    <source>
        <dbReference type="Proteomes" id="UP000091918"/>
    </source>
</evidence>
<dbReference type="EMBL" id="LGUA01000004">
    <property type="protein sequence ID" value="OAX85547.1"/>
    <property type="molecule type" value="Genomic_DNA"/>
</dbReference>
<protein>
    <recommendedName>
        <fullName evidence="2">Potassium channel tetramerisation-type BTB domain-containing protein</fullName>
    </recommendedName>
</protein>
<organism evidence="3 4">
    <name type="scientific">Emergomyces africanus</name>
    <dbReference type="NCBI Taxonomy" id="1955775"/>
    <lineage>
        <taxon>Eukaryota</taxon>
        <taxon>Fungi</taxon>
        <taxon>Dikarya</taxon>
        <taxon>Ascomycota</taxon>
        <taxon>Pezizomycotina</taxon>
        <taxon>Eurotiomycetes</taxon>
        <taxon>Eurotiomycetidae</taxon>
        <taxon>Onygenales</taxon>
        <taxon>Ajellomycetaceae</taxon>
        <taxon>Emergomyces</taxon>
    </lineage>
</organism>
<dbReference type="PANTHER" id="PTHR31758">
    <property type="entry name" value="BTB/POZ DOMAIN-CONTAINING PROTEIN YLR108C"/>
    <property type="match status" value="1"/>
</dbReference>
<feature type="compositionally biased region" description="Polar residues" evidence="1">
    <location>
        <begin position="27"/>
        <end position="39"/>
    </location>
</feature>
<proteinExistence type="predicted"/>
<comment type="caution">
    <text evidence="3">The sequence shown here is derived from an EMBL/GenBank/DDBJ whole genome shotgun (WGS) entry which is preliminary data.</text>
</comment>
<feature type="region of interest" description="Disordered" evidence="1">
    <location>
        <begin position="1"/>
        <end position="73"/>
    </location>
</feature>
<feature type="compositionally biased region" description="Low complexity" evidence="1">
    <location>
        <begin position="290"/>
        <end position="303"/>
    </location>
</feature>
<dbReference type="OrthoDB" id="2414723at2759"/>
<evidence type="ECO:0000313" key="3">
    <source>
        <dbReference type="EMBL" id="OAX85547.1"/>
    </source>
</evidence>
<dbReference type="CDD" id="cd18316">
    <property type="entry name" value="BTB_POZ_KCTD-like"/>
    <property type="match status" value="1"/>
</dbReference>
<sequence length="843" mass="92333">MSASLTKGPLKNACHLSQSRQPDEDTSPNLNSSLDSTPYQLAPAIDRRSPAESCHPAPEASVDISPVTHAAGPPSQYIAHRALTLDREDEPLDLSSRSDSNFLGISSFAGASEDTPDWNASYTSFLNFDNVYEHPGESVNEQRELVRSPDGPAQATRKLEAVSPTNLHPVVVGAATSPFQEQLPASHTPSISGLVPTITTYPSRVAKRKLDSQHSLRTGKTARPNLASHNPEQNAHKYTNTLSSDRDRRPIIDRMAAAADSQPQSGGESAAGMDHNKSGQSSRATPNANPKPSVSPPGVSKQSDSSGTGKTFILPPQKVFPIQIGSELFRLSGSSISSDAPSYFSHFFEEQLRHNDEDGAAVRTLYIDRDPANFRDIVRHLQGYYVRPRDGPHLVKLFADAQFYSLPRLISQLFESEIFIQIGDRHFQIPRDIFSSPGDSPNFFTLAFAIFFTTPKEVFERPNLLRPPALTPPVVANRSADVFAELLNMLKGYPIHIRNEEHRAELLRDCRYFHLRGLEQKLIPHAISYNLLREKSEILIRLEDIRQSGIQFVSDVSPSDVAASGGWVHYSRPFVDETSYELIVEIGDENTLIDLNSMRAVFFGLAKARVSSLFHVIANKMNLPTVAPLGLLMKSGGFSKQPPNPGHISLSEDHVKILIDSDADIILDGAQYIHDSSGFKSTVCATPTHVDANSVPNTSGSNNSGTRNQHLRSAPITEQNQPSSLDTNADMATQPSAVANENATQSLSVLGSLSGHSSPPPLPFCKPAIRRAQYSQGTAKRKRLDNIDDHGEWVVQKGQWKICLQANEQDSENGRGMEIVFVAVKLYALSGQRARNGSRGFLS</sequence>
<dbReference type="AlphaFoldDB" id="A0A1B7P9K5"/>
<feature type="region of interest" description="Disordered" evidence="1">
    <location>
        <begin position="207"/>
        <end position="312"/>
    </location>
</feature>
<dbReference type="Proteomes" id="UP000091918">
    <property type="component" value="Unassembled WGS sequence"/>
</dbReference>
<dbReference type="InterPro" id="IPR011333">
    <property type="entry name" value="SKP1/BTB/POZ_sf"/>
</dbReference>
<feature type="compositionally biased region" description="Polar residues" evidence="1">
    <location>
        <begin position="278"/>
        <end position="288"/>
    </location>
</feature>
<gene>
    <name evidence="3" type="ORF">ACJ72_00085</name>
</gene>
<dbReference type="GO" id="GO:0051260">
    <property type="term" value="P:protein homooligomerization"/>
    <property type="evidence" value="ECO:0007669"/>
    <property type="project" value="InterPro"/>
</dbReference>
<feature type="compositionally biased region" description="Low complexity" evidence="1">
    <location>
        <begin position="697"/>
        <end position="706"/>
    </location>
</feature>
<feature type="region of interest" description="Disordered" evidence="1">
    <location>
        <begin position="691"/>
        <end position="710"/>
    </location>
</feature>
<dbReference type="Gene3D" id="3.30.710.10">
    <property type="entry name" value="Potassium Channel Kv1.1, Chain A"/>
    <property type="match status" value="2"/>
</dbReference>
<keyword evidence="4" id="KW-1185">Reference proteome</keyword>
<name>A0A1B7P9K5_9EURO</name>